<dbReference type="Proteomes" id="UP000011115">
    <property type="component" value="Unassembled WGS sequence"/>
</dbReference>
<keyword evidence="3" id="KW-1185">Reference proteome</keyword>
<reference evidence="2" key="2">
    <citation type="submission" date="2015-06" db="UniProtKB">
        <authorList>
            <consortium name="EnsemblPlants"/>
        </authorList>
    </citation>
    <scope>IDENTIFICATION</scope>
    <source>
        <strain evidence="2">DM1-3 516 R44</strain>
    </source>
</reference>
<evidence type="ECO:0000313" key="2">
    <source>
        <dbReference type="EnsemblPlants" id="PGSC0003DMT400088137"/>
    </source>
</evidence>
<dbReference type="PANTHER" id="PTHR33180">
    <property type="entry name" value="PHOTOSYSTEM II CP43 REACTION CENTER PROTEIN"/>
    <property type="match status" value="1"/>
</dbReference>
<dbReference type="PANTHER" id="PTHR33180:SF31">
    <property type="entry name" value="POLYPROTEIN PROTEIN"/>
    <property type="match status" value="1"/>
</dbReference>
<dbReference type="GO" id="GO:0009523">
    <property type="term" value="C:photosystem II"/>
    <property type="evidence" value="ECO:0000318"/>
    <property type="project" value="GO_Central"/>
</dbReference>
<dbReference type="PaxDb" id="4113-PGSC0003DMT400088137"/>
<organism evidence="2 3">
    <name type="scientific">Solanum tuberosum</name>
    <name type="common">Potato</name>
    <dbReference type="NCBI Taxonomy" id="4113"/>
    <lineage>
        <taxon>Eukaryota</taxon>
        <taxon>Viridiplantae</taxon>
        <taxon>Streptophyta</taxon>
        <taxon>Embryophyta</taxon>
        <taxon>Tracheophyta</taxon>
        <taxon>Spermatophyta</taxon>
        <taxon>Magnoliopsida</taxon>
        <taxon>eudicotyledons</taxon>
        <taxon>Gunneridae</taxon>
        <taxon>Pentapetalae</taxon>
        <taxon>asterids</taxon>
        <taxon>lamiids</taxon>
        <taxon>Solanales</taxon>
        <taxon>Solanaceae</taxon>
        <taxon>Solanoideae</taxon>
        <taxon>Solaneae</taxon>
        <taxon>Solanum</taxon>
    </lineage>
</organism>
<dbReference type="AlphaFoldDB" id="M1DFB4"/>
<dbReference type="InParanoid" id="M1DFB4"/>
<evidence type="ECO:0000313" key="3">
    <source>
        <dbReference type="Proteomes" id="UP000011115"/>
    </source>
</evidence>
<sequence length="456" mass="50463">MELCAKSVRESLVIQTTSANLELARDWLQYLMLKKSKCGVTEKSYEPYIDLRIGHEKFVKKYRMNYTSPTGKPPTRSETATKTAVWILTLTEGLAKLGEFYSAYSALIPQQKQLATTFKESDYVVVKDRRVKCDSEGINAVLGLSTNIGDHCQYLIRTKELDKMKKWLAPLISDETPKWLAEGVPIERKELNIASRFWFSSISSAIMPSKNESILRLAKASCLGCVIEETQINLGKSIASEILMRARQSRTSLPFPVLITELYKRAQVPRDTASTDIWKIEDEYHKDQAERKKVALGELVNTESSLAKASLPALAPEPSGIFIITVTPVDTSNFSAAGKSTRPNTVVISQLPLTRASPIQMGQLALSADRRAASLEASIPGMIKIALTDAIMPLSTTIDALVDRIAVCEHSQGSTEKVTVLKAAIAELRKYVDNLTTTDVSMVFGIVEMPDMPELP</sequence>
<dbReference type="HOGENOM" id="CLU_029307_12_0_1"/>
<dbReference type="EnsemblPlants" id="PGSC0003DMT400088137">
    <property type="protein sequence ID" value="PGSC0003DMT400088137"/>
    <property type="gene ID" value="PGSC0003DMG400037708"/>
</dbReference>
<dbReference type="Pfam" id="PF20167">
    <property type="entry name" value="Transposase_32"/>
    <property type="match status" value="1"/>
</dbReference>
<dbReference type="Gramene" id="PGSC0003DMT400088137">
    <property type="protein sequence ID" value="PGSC0003DMT400088137"/>
    <property type="gene ID" value="PGSC0003DMG400037708"/>
</dbReference>
<feature type="domain" description="Putative plant transposon protein" evidence="1">
    <location>
        <begin position="99"/>
        <end position="269"/>
    </location>
</feature>
<dbReference type="InterPro" id="IPR046796">
    <property type="entry name" value="Transposase_32_dom"/>
</dbReference>
<reference evidence="3" key="1">
    <citation type="journal article" date="2011" name="Nature">
        <title>Genome sequence and analysis of the tuber crop potato.</title>
        <authorList>
            <consortium name="The Potato Genome Sequencing Consortium"/>
        </authorList>
    </citation>
    <scope>NUCLEOTIDE SEQUENCE [LARGE SCALE GENOMIC DNA]</scope>
    <source>
        <strain evidence="3">cv. DM1-3 516 R44</strain>
    </source>
</reference>
<evidence type="ECO:0000259" key="1">
    <source>
        <dbReference type="Pfam" id="PF20167"/>
    </source>
</evidence>
<proteinExistence type="predicted"/>
<name>M1DFB4_SOLTU</name>
<accession>M1DFB4</accession>
<dbReference type="GO" id="GO:0009579">
    <property type="term" value="C:thylakoid"/>
    <property type="evidence" value="ECO:0000318"/>
    <property type="project" value="GO_Central"/>
</dbReference>
<protein>
    <recommendedName>
        <fullName evidence="1">Putative plant transposon protein domain-containing protein</fullName>
    </recommendedName>
</protein>